<name>K2P6F0_9FLAO</name>
<evidence type="ECO:0000256" key="1">
    <source>
        <dbReference type="ARBA" id="ARBA00004651"/>
    </source>
</evidence>
<evidence type="ECO:0000313" key="10">
    <source>
        <dbReference type="Proteomes" id="UP000007364"/>
    </source>
</evidence>
<evidence type="ECO:0000256" key="4">
    <source>
        <dbReference type="ARBA" id="ARBA00022692"/>
    </source>
</evidence>
<dbReference type="GO" id="GO:0005886">
    <property type="term" value="C:plasma membrane"/>
    <property type="evidence" value="ECO:0007669"/>
    <property type="project" value="UniProtKB-SubCell"/>
</dbReference>
<sequence length="440" mass="46691">MPLFIVLLGILLLFLLIVKFKLNAFLTFVIVSLFVGIAGGMQLDAVVSSIQTGIGGTLGFLVLILGLGAMLGKLVADSGAAQKITDRLIEKFGRKHIQWAVVLTGFIVGIPMFYSVGFVLLIPLIFTVAISSGVKLLYVGLPMLTALSVTHGYLPPHPAPTAIAEQFNADIGKTLLYGIIIAVPVIIICGPLLARTSLIQRVNATPLKEFYNAKPIEKSKLPGMTVSIVTALLPVILIGISTIGTHFLDPQTTFSTLLRFVGDPVIAMLIAVLVGIYTLGLSRGKKMTELMNSLTDSISSITMILLIIAGAGALKQILVDSGVSDYIADLIKHSDLSPLFLAWLIATVIRVCVGSATVAGLTTAGIVSTLAQSQGVSAELMVLAIGSGSLMLSHVNDSGFWMFKEYFNLSVKETLSTWTVMETSVGVMGLIGVLILNFFV</sequence>
<feature type="transmembrane region" description="Helical" evidence="8">
    <location>
        <begin position="301"/>
        <end position="319"/>
    </location>
</feature>
<feature type="transmembrane region" description="Helical" evidence="8">
    <location>
        <begin position="260"/>
        <end position="280"/>
    </location>
</feature>
<feature type="transmembrane region" description="Helical" evidence="8">
    <location>
        <begin position="174"/>
        <end position="194"/>
    </location>
</feature>
<keyword evidence="6 8" id="KW-0472">Membrane</keyword>
<dbReference type="RefSeq" id="WP_008989942.1">
    <property type="nucleotide sequence ID" value="NZ_AMSG01000001.1"/>
</dbReference>
<dbReference type="PANTHER" id="PTHR30354">
    <property type="entry name" value="GNT FAMILY GLUCONATE TRANSPORTER"/>
    <property type="match status" value="1"/>
</dbReference>
<dbReference type="PIRSF" id="PIRSF002746">
    <property type="entry name" value="Gluconate_transporter"/>
    <property type="match status" value="1"/>
</dbReference>
<comment type="caution">
    <text evidence="9">The sequence shown here is derived from an EMBL/GenBank/DDBJ whole genome shotgun (WGS) entry which is preliminary data.</text>
</comment>
<dbReference type="Proteomes" id="UP000007364">
    <property type="component" value="Unassembled WGS sequence"/>
</dbReference>
<feature type="transmembrane region" description="Helical" evidence="8">
    <location>
        <begin position="54"/>
        <end position="76"/>
    </location>
</feature>
<evidence type="ECO:0000256" key="6">
    <source>
        <dbReference type="ARBA" id="ARBA00023136"/>
    </source>
</evidence>
<dbReference type="Pfam" id="PF02447">
    <property type="entry name" value="GntP_permease"/>
    <property type="match status" value="1"/>
</dbReference>
<dbReference type="PANTHER" id="PTHR30354:SF22">
    <property type="entry name" value="HIGH-AFFINITY GLUCONATE TRANSPORTER"/>
    <property type="match status" value="1"/>
</dbReference>
<dbReference type="NCBIfam" id="TIGR00791">
    <property type="entry name" value="gntP"/>
    <property type="match status" value="1"/>
</dbReference>
<dbReference type="GO" id="GO:0015128">
    <property type="term" value="F:gluconate transmembrane transporter activity"/>
    <property type="evidence" value="ECO:0007669"/>
    <property type="project" value="InterPro"/>
</dbReference>
<feature type="transmembrane region" description="Helical" evidence="8">
    <location>
        <begin position="415"/>
        <end position="439"/>
    </location>
</feature>
<evidence type="ECO:0000256" key="7">
    <source>
        <dbReference type="ARBA" id="ARBA00049663"/>
    </source>
</evidence>
<feature type="transmembrane region" description="Helical" evidence="8">
    <location>
        <begin position="376"/>
        <end position="395"/>
    </location>
</feature>
<protein>
    <submittedName>
        <fullName evidence="9">Gluconate transporter</fullName>
    </submittedName>
</protein>
<accession>K2P6F0</accession>
<gene>
    <name evidence="9" type="ORF">I215_00325</name>
</gene>
<dbReference type="eggNOG" id="COG2610">
    <property type="taxonomic scope" value="Bacteria"/>
</dbReference>
<evidence type="ECO:0000256" key="5">
    <source>
        <dbReference type="ARBA" id="ARBA00022989"/>
    </source>
</evidence>
<evidence type="ECO:0000256" key="2">
    <source>
        <dbReference type="ARBA" id="ARBA00022448"/>
    </source>
</evidence>
<comment type="similarity">
    <text evidence="7">Belongs to the GntP permease family.</text>
</comment>
<dbReference type="STRING" id="555500.I215_00325"/>
<reference evidence="9 10" key="1">
    <citation type="journal article" date="2012" name="J. Bacteriol.">
        <title>Genome Sequence of Galbibacter marinum Type Strain ck-I2-15.</title>
        <authorList>
            <person name="Lai Q."/>
            <person name="Li C."/>
            <person name="Shao Z."/>
        </authorList>
    </citation>
    <scope>NUCLEOTIDE SEQUENCE [LARGE SCALE GENOMIC DNA]</scope>
    <source>
        <strain evidence="10">ck-I2-15</strain>
    </source>
</reference>
<keyword evidence="3" id="KW-1003">Cell membrane</keyword>
<keyword evidence="5 8" id="KW-1133">Transmembrane helix</keyword>
<dbReference type="InterPro" id="IPR003474">
    <property type="entry name" value="Glcn_transporter"/>
</dbReference>
<evidence type="ECO:0000256" key="3">
    <source>
        <dbReference type="ARBA" id="ARBA00022475"/>
    </source>
</evidence>
<comment type="subcellular location">
    <subcellularLocation>
        <location evidence="1">Cell membrane</location>
        <topology evidence="1">Multi-pass membrane protein</topology>
    </subcellularLocation>
</comment>
<feature type="transmembrane region" description="Helical" evidence="8">
    <location>
        <begin position="339"/>
        <end position="364"/>
    </location>
</feature>
<evidence type="ECO:0000313" key="9">
    <source>
        <dbReference type="EMBL" id="EKF56613.1"/>
    </source>
</evidence>
<keyword evidence="2" id="KW-0813">Transport</keyword>
<evidence type="ECO:0000256" key="8">
    <source>
        <dbReference type="SAM" id="Phobius"/>
    </source>
</evidence>
<proteinExistence type="inferred from homology"/>
<organism evidence="9 10">
    <name type="scientific">Galbibacter marinus</name>
    <dbReference type="NCBI Taxonomy" id="555500"/>
    <lineage>
        <taxon>Bacteria</taxon>
        <taxon>Pseudomonadati</taxon>
        <taxon>Bacteroidota</taxon>
        <taxon>Flavobacteriia</taxon>
        <taxon>Flavobacteriales</taxon>
        <taxon>Flavobacteriaceae</taxon>
        <taxon>Galbibacter</taxon>
    </lineage>
</organism>
<feature type="transmembrane region" description="Helical" evidence="8">
    <location>
        <begin position="224"/>
        <end position="248"/>
    </location>
</feature>
<dbReference type="OrthoDB" id="9787129at2"/>
<dbReference type="EMBL" id="AMSG01000001">
    <property type="protein sequence ID" value="EKF56613.1"/>
    <property type="molecule type" value="Genomic_DNA"/>
</dbReference>
<keyword evidence="4 8" id="KW-0812">Transmembrane</keyword>
<dbReference type="AlphaFoldDB" id="K2P6F0"/>
<feature type="transmembrane region" description="Helical" evidence="8">
    <location>
        <begin position="96"/>
        <end position="129"/>
    </location>
</feature>
<feature type="transmembrane region" description="Helical" evidence="8">
    <location>
        <begin position="30"/>
        <end position="47"/>
    </location>
</feature>
<dbReference type="PATRIC" id="fig|555500.3.peg.68"/>
<keyword evidence="10" id="KW-1185">Reference proteome</keyword>